<dbReference type="PANTHER" id="PTHR24421:SF10">
    <property type="entry name" value="NITRATE_NITRITE SENSOR PROTEIN NARQ"/>
    <property type="match status" value="1"/>
</dbReference>
<sequence>MYFLGLRILLFLLSFFILLIVPVNETFGQFNLSKPLIQVGQDQGFFAKYINHISEDKDGNILLGTYGSDIYTYNGLNFEVFGSGLNGQNAISFLEHDNKYFLASDKQLIEKRSLESENIIVFESETYIKLHSNESEYFVFSSGNKLFFYTSDSSMLVGEFFGSEITEVLSLGTKRFLILTAGGDLFYFDELSDNTVKISQKVYGIIASEQDVFVIFNHSVYEFDLQEINLGKKINDSGFSKVTSWTKGKHQAWVYAENALFKVNKSGIEKIDYSPNNLSLDISSLKESWDGTLWIGTFGQGLFKLYDSQIQKLKYHNNEIGNINSLFVNPGTEELVIASNQGLFINKKGNLEKLSLPSGGYHFAVTFSDNEILVAGEGYLLLVNTTSKKNTVIQHPLFFDNDINVLLKTENKLFVGTSQGLFAFGIDLKYKYEVFSEAGKKLTNITQLEILENDVLAGIDSGRLIRIEGNMANEVDLNLKGFNVMVVKAFRKDLLWIGGNEGTAFSFDLKSNEIVEKIKSERARNVFSLIVFSKDDIILGTDRGLERHFHGKTLYYDDRIGHVESNLNTLVSIKQEQYVAFGSGEGLFLIDLDYKTKLRQPPRINKLILNGEEIHDFENGIKLPYRPQVFFFQAVLNDFVNGKDTRIDYRLVGFSQDWIGTEIMTGVQFSNLPPGEYGIELKVSHFQGDVQFYKLPLKIFVEKPIWMELWFLISGYLLFFFLVAFGYMWFQRKNIRENEKLRKLVSKRTKEIQKINIGLELTVKSRTKELNLKNQALEQSMKRMERMLAFVNQISSNSRDIFCLTDSEGKVLLISKGVEKIIGQKVKNISGQSFDSIFCTDIFNKRKSILSVPEYFKIVSNKGEEMTFEVLFKEINRNKENDDIGYVVNIRDVTERETLKEQIQSIYKNIHRDFHDEVGNKIARIIALVSVLRIQSQSIEILSATIDKIEVSAKSLFNDTRDFIWSLDKNNNNLQSLGLQLRDFGVQLFEGSKFEFQFHSNCLNEILLPPNIVRDIMLIIKELLTNVLKHSSGNKCVLLFLQKEGKIIFLVKDNGSGMKSNNKGNGLKNLFFRAERCKGELIFKTKKGTLIGVRITL</sequence>
<dbReference type="Gene3D" id="3.30.450.20">
    <property type="entry name" value="PAS domain"/>
    <property type="match status" value="1"/>
</dbReference>
<dbReference type="AlphaFoldDB" id="A0A951J6I3"/>
<dbReference type="InterPro" id="IPR050482">
    <property type="entry name" value="Sensor_HK_TwoCompSys"/>
</dbReference>
<keyword evidence="7" id="KW-0472">Membrane</keyword>
<dbReference type="Gene3D" id="2.60.40.10">
    <property type="entry name" value="Immunoglobulins"/>
    <property type="match status" value="1"/>
</dbReference>
<evidence type="ECO:0000256" key="1">
    <source>
        <dbReference type="ARBA" id="ARBA00000085"/>
    </source>
</evidence>
<dbReference type="InterPro" id="IPR013783">
    <property type="entry name" value="Ig-like_fold"/>
</dbReference>
<keyword evidence="4" id="KW-0418">Kinase</keyword>
<keyword evidence="5" id="KW-0902">Two-component regulatory system</keyword>
<feature type="domain" description="Two component regulator three Y" evidence="8">
    <location>
        <begin position="638"/>
        <end position="692"/>
    </location>
</feature>
<dbReference type="SUPFAM" id="SSF55785">
    <property type="entry name" value="PYP-like sensor domain (PAS domain)"/>
    <property type="match status" value="1"/>
</dbReference>
<dbReference type="NCBIfam" id="TIGR00229">
    <property type="entry name" value="sensory_box"/>
    <property type="match status" value="1"/>
</dbReference>
<dbReference type="CDD" id="cd00130">
    <property type="entry name" value="PAS"/>
    <property type="match status" value="1"/>
</dbReference>
<keyword evidence="7" id="KW-0812">Transmembrane</keyword>
<dbReference type="InterPro" id="IPR011123">
    <property type="entry name" value="Y_Y_Y"/>
</dbReference>
<dbReference type="GO" id="GO:0000160">
    <property type="term" value="P:phosphorelay signal transduction system"/>
    <property type="evidence" value="ECO:0007669"/>
    <property type="project" value="UniProtKB-KW"/>
</dbReference>
<organism evidence="9 10">
    <name type="scientific">Arthrospiribacter ruber</name>
    <dbReference type="NCBI Taxonomy" id="2487934"/>
    <lineage>
        <taxon>Bacteria</taxon>
        <taxon>Pseudomonadati</taxon>
        <taxon>Bacteroidota</taxon>
        <taxon>Cytophagia</taxon>
        <taxon>Cytophagales</taxon>
        <taxon>Cyclobacteriaceae</taxon>
        <taxon>Arthrospiribacter</taxon>
    </lineage>
</organism>
<comment type="caution">
    <text evidence="9">The sequence shown here is derived from an EMBL/GenBank/DDBJ whole genome shotgun (WGS) entry which is preliminary data.</text>
</comment>
<dbReference type="EMBL" id="RPHB01000013">
    <property type="protein sequence ID" value="MBW3470283.1"/>
    <property type="molecule type" value="Genomic_DNA"/>
</dbReference>
<keyword evidence="6" id="KW-0175">Coiled coil</keyword>
<dbReference type="SUPFAM" id="SSF55874">
    <property type="entry name" value="ATPase domain of HSP90 chaperone/DNA topoisomerase II/histidine kinase"/>
    <property type="match status" value="1"/>
</dbReference>
<evidence type="ECO:0000256" key="6">
    <source>
        <dbReference type="SAM" id="Coils"/>
    </source>
</evidence>
<dbReference type="Proteomes" id="UP000727490">
    <property type="component" value="Unassembled WGS sequence"/>
</dbReference>
<evidence type="ECO:0000259" key="8">
    <source>
        <dbReference type="Pfam" id="PF07495"/>
    </source>
</evidence>
<feature type="coiled-coil region" evidence="6">
    <location>
        <begin position="767"/>
        <end position="794"/>
    </location>
</feature>
<accession>A0A951J6I3</accession>
<reference evidence="9 10" key="1">
    <citation type="journal article" date="2020" name="Syst. Appl. Microbiol.">
        <title>Arthrospiribacter ruber gen. nov., sp. nov., a novel bacterium isolated from Arthrospira cultures.</title>
        <authorList>
            <person name="Waleron M."/>
            <person name="Misztak A."/>
            <person name="Waleron M.M."/>
            <person name="Furmaniak M."/>
            <person name="Mrozik A."/>
            <person name="Waleron K."/>
        </authorList>
    </citation>
    <scope>NUCLEOTIDE SEQUENCE [LARGE SCALE GENOMIC DNA]</scope>
    <source>
        <strain evidence="9 10">DPMB0001</strain>
    </source>
</reference>
<dbReference type="Gene3D" id="2.130.10.10">
    <property type="entry name" value="YVTN repeat-like/Quinoprotein amine dehydrogenase"/>
    <property type="match status" value="2"/>
</dbReference>
<keyword evidence="3" id="KW-0808">Transferase</keyword>
<gene>
    <name evidence="9" type="ORF">EGN73_21075</name>
</gene>
<evidence type="ECO:0000313" key="9">
    <source>
        <dbReference type="EMBL" id="MBW3470283.1"/>
    </source>
</evidence>
<dbReference type="InterPro" id="IPR015943">
    <property type="entry name" value="WD40/YVTN_repeat-like_dom_sf"/>
</dbReference>
<keyword evidence="10" id="KW-1185">Reference proteome</keyword>
<evidence type="ECO:0000256" key="7">
    <source>
        <dbReference type="SAM" id="Phobius"/>
    </source>
</evidence>
<proteinExistence type="predicted"/>
<dbReference type="Pfam" id="PF07495">
    <property type="entry name" value="Y_Y_Y"/>
    <property type="match status" value="1"/>
</dbReference>
<evidence type="ECO:0000256" key="4">
    <source>
        <dbReference type="ARBA" id="ARBA00022777"/>
    </source>
</evidence>
<dbReference type="PANTHER" id="PTHR24421">
    <property type="entry name" value="NITRATE/NITRITE SENSOR PROTEIN NARX-RELATED"/>
    <property type="match status" value="1"/>
</dbReference>
<evidence type="ECO:0000256" key="5">
    <source>
        <dbReference type="ARBA" id="ARBA00023012"/>
    </source>
</evidence>
<keyword evidence="7" id="KW-1133">Transmembrane helix</keyword>
<protein>
    <recommendedName>
        <fullName evidence="2">histidine kinase</fullName>
        <ecNumber evidence="2">2.7.13.3</ecNumber>
    </recommendedName>
</protein>
<name>A0A951J6I3_9BACT</name>
<feature type="transmembrane region" description="Helical" evidence="7">
    <location>
        <begin position="709"/>
        <end position="730"/>
    </location>
</feature>
<dbReference type="InterPro" id="IPR011047">
    <property type="entry name" value="Quinoprotein_ADH-like_sf"/>
</dbReference>
<dbReference type="InterPro" id="IPR000014">
    <property type="entry name" value="PAS"/>
</dbReference>
<evidence type="ECO:0000313" key="10">
    <source>
        <dbReference type="Proteomes" id="UP000727490"/>
    </source>
</evidence>
<dbReference type="GO" id="GO:0004673">
    <property type="term" value="F:protein histidine kinase activity"/>
    <property type="evidence" value="ECO:0007669"/>
    <property type="project" value="UniProtKB-EC"/>
</dbReference>
<evidence type="ECO:0000256" key="2">
    <source>
        <dbReference type="ARBA" id="ARBA00012438"/>
    </source>
</evidence>
<dbReference type="Gene3D" id="3.30.565.10">
    <property type="entry name" value="Histidine kinase-like ATPase, C-terminal domain"/>
    <property type="match status" value="1"/>
</dbReference>
<dbReference type="EC" id="2.7.13.3" evidence="2"/>
<dbReference type="InterPro" id="IPR036890">
    <property type="entry name" value="HATPase_C_sf"/>
</dbReference>
<evidence type="ECO:0000256" key="3">
    <source>
        <dbReference type="ARBA" id="ARBA00022679"/>
    </source>
</evidence>
<dbReference type="InterPro" id="IPR035965">
    <property type="entry name" value="PAS-like_dom_sf"/>
</dbReference>
<comment type="catalytic activity">
    <reaction evidence="1">
        <text>ATP + protein L-histidine = ADP + protein N-phospho-L-histidine.</text>
        <dbReference type="EC" id="2.7.13.3"/>
    </reaction>
</comment>
<dbReference type="SUPFAM" id="SSF50998">
    <property type="entry name" value="Quinoprotein alcohol dehydrogenase-like"/>
    <property type="match status" value="1"/>
</dbReference>